<name>A0A6A4HSB3_9AGAR</name>
<accession>A0A6A4HSB3</accession>
<dbReference type="EMBL" id="ML769464">
    <property type="protein sequence ID" value="KAE9399847.1"/>
    <property type="molecule type" value="Genomic_DNA"/>
</dbReference>
<keyword evidence="2" id="KW-1185">Reference proteome</keyword>
<protein>
    <submittedName>
        <fullName evidence="1">Uncharacterized protein</fullName>
    </submittedName>
</protein>
<sequence length="78" mass="8928">MSQPRIKEPIRLEVGDISFFRTQFSKMETQTEDLEGQIESPKEAQISELRREKYLEHTGIASLRNTSTHSTSPTGISF</sequence>
<evidence type="ECO:0000313" key="2">
    <source>
        <dbReference type="Proteomes" id="UP000799118"/>
    </source>
</evidence>
<organism evidence="1 2">
    <name type="scientific">Gymnopus androsaceus JB14</name>
    <dbReference type="NCBI Taxonomy" id="1447944"/>
    <lineage>
        <taxon>Eukaryota</taxon>
        <taxon>Fungi</taxon>
        <taxon>Dikarya</taxon>
        <taxon>Basidiomycota</taxon>
        <taxon>Agaricomycotina</taxon>
        <taxon>Agaricomycetes</taxon>
        <taxon>Agaricomycetidae</taxon>
        <taxon>Agaricales</taxon>
        <taxon>Marasmiineae</taxon>
        <taxon>Omphalotaceae</taxon>
        <taxon>Gymnopus</taxon>
    </lineage>
</organism>
<proteinExistence type="predicted"/>
<dbReference type="AlphaFoldDB" id="A0A6A4HSB3"/>
<evidence type="ECO:0000313" key="1">
    <source>
        <dbReference type="EMBL" id="KAE9399847.1"/>
    </source>
</evidence>
<gene>
    <name evidence="1" type="ORF">BT96DRAFT_680406</name>
</gene>
<dbReference type="Proteomes" id="UP000799118">
    <property type="component" value="Unassembled WGS sequence"/>
</dbReference>
<reference evidence="1" key="1">
    <citation type="journal article" date="2019" name="Environ. Microbiol.">
        <title>Fungal ecological strategies reflected in gene transcription - a case study of two litter decomposers.</title>
        <authorList>
            <person name="Barbi F."/>
            <person name="Kohler A."/>
            <person name="Barry K."/>
            <person name="Baskaran P."/>
            <person name="Daum C."/>
            <person name="Fauchery L."/>
            <person name="Ihrmark K."/>
            <person name="Kuo A."/>
            <person name="LaButti K."/>
            <person name="Lipzen A."/>
            <person name="Morin E."/>
            <person name="Grigoriev I.V."/>
            <person name="Henrissat B."/>
            <person name="Lindahl B."/>
            <person name="Martin F."/>
        </authorList>
    </citation>
    <scope>NUCLEOTIDE SEQUENCE</scope>
    <source>
        <strain evidence="1">JB14</strain>
    </source>
</reference>